<sequence length="73" mass="8078">MKYDSSKSSDPINEDQNKLSSLTSVVIDEEERREAREKEAEIIFPDDLLPGVKSEGISFKKGLRLGGGAATFF</sequence>
<feature type="non-terminal residue" evidence="2">
    <location>
        <position position="73"/>
    </location>
</feature>
<evidence type="ECO:0000256" key="1">
    <source>
        <dbReference type="SAM" id="MobiDB-lite"/>
    </source>
</evidence>
<organism evidence="2">
    <name type="scientific">marine metagenome</name>
    <dbReference type="NCBI Taxonomy" id="408172"/>
    <lineage>
        <taxon>unclassified sequences</taxon>
        <taxon>metagenomes</taxon>
        <taxon>ecological metagenomes</taxon>
    </lineage>
</organism>
<reference evidence="2" key="1">
    <citation type="submission" date="2018-05" db="EMBL/GenBank/DDBJ databases">
        <authorList>
            <person name="Lanie J.A."/>
            <person name="Ng W.-L."/>
            <person name="Kazmierczak K.M."/>
            <person name="Andrzejewski T.M."/>
            <person name="Davidsen T.M."/>
            <person name="Wayne K.J."/>
            <person name="Tettelin H."/>
            <person name="Glass J.I."/>
            <person name="Rusch D."/>
            <person name="Podicherti R."/>
            <person name="Tsui H.-C.T."/>
            <person name="Winkler M.E."/>
        </authorList>
    </citation>
    <scope>NUCLEOTIDE SEQUENCE</scope>
</reference>
<protein>
    <submittedName>
        <fullName evidence="2">Uncharacterized protein</fullName>
    </submittedName>
</protein>
<gene>
    <name evidence="2" type="ORF">METZ01_LOCUS136553</name>
</gene>
<proteinExistence type="predicted"/>
<evidence type="ECO:0000313" key="2">
    <source>
        <dbReference type="EMBL" id="SVA83699.1"/>
    </source>
</evidence>
<dbReference type="AlphaFoldDB" id="A0A381Z3E1"/>
<dbReference type="EMBL" id="UINC01019779">
    <property type="protein sequence ID" value="SVA83699.1"/>
    <property type="molecule type" value="Genomic_DNA"/>
</dbReference>
<name>A0A381Z3E1_9ZZZZ</name>
<feature type="region of interest" description="Disordered" evidence="1">
    <location>
        <begin position="1"/>
        <end position="31"/>
    </location>
</feature>
<accession>A0A381Z3E1</accession>